<dbReference type="Proteomes" id="UP000053411">
    <property type="component" value="Unassembled WGS sequence"/>
</dbReference>
<evidence type="ECO:0000313" key="4">
    <source>
        <dbReference type="Proteomes" id="UP000053411"/>
    </source>
</evidence>
<evidence type="ECO:0000256" key="2">
    <source>
        <dbReference type="SAM" id="Phobius"/>
    </source>
</evidence>
<feature type="region of interest" description="Disordered" evidence="1">
    <location>
        <begin position="232"/>
        <end position="289"/>
    </location>
</feature>
<sequence length="530" mass="59067">MAKRPISVLELSNEYRSWSKVIPRPSSVIYHFFGGLYWASFMFLGAAKLQAWSALFLIVSHIIILTYLFWIASKFRMMPVGLREMYRITPPDKALQKLGGAVESLKALPEISKYGRSGKPLDAQMSDHDPTPPASPTSTDMTELPRPIHPNLKEPVCHSRSELHDKAQAQLVTWKCSCGSILSDYYTEIIPGSVELLQAELQEEASPYSNSFRLLWWNLQAWITSTLRTRAVPSQNPANTTQGSPETTSSSSSAGLRVPGYNISSSSGDPTQTPSQPLSAPRSVNPPQGQPSASRVFYLLLCLPEKLSGFRLYHQQLLQTTGSAHLPNYVVNDKQLFNLLRRKYSAVRRRTVFSLLWPRTVIRVSLAHFLVDGSDLVELIHYACHGAGANCKCIPPATDNGYHCVPRPSPYSPPIGTNYLTHLFQHPECIRNGNNRVLNQVPKRFGQCIAISGDKAIEAWGIEFEEGWDRGRLRNAVFLVVVVATLLFATLWAVMEHDIQSAFAISAYFISILAIVGGYMASTEPRLVHK</sequence>
<feature type="transmembrane region" description="Helical" evidence="2">
    <location>
        <begin position="476"/>
        <end position="495"/>
    </location>
</feature>
<protein>
    <submittedName>
        <fullName evidence="3">Uncharacterized protein</fullName>
    </submittedName>
</protein>
<name>A0A0D2HCN5_9EURO</name>
<keyword evidence="2" id="KW-0472">Membrane</keyword>
<dbReference type="EMBL" id="KN848068">
    <property type="protein sequence ID" value="KIX99665.1"/>
    <property type="molecule type" value="Genomic_DNA"/>
</dbReference>
<keyword evidence="4" id="KW-1185">Reference proteome</keyword>
<feature type="compositionally biased region" description="Polar residues" evidence="1">
    <location>
        <begin position="262"/>
        <end position="278"/>
    </location>
</feature>
<evidence type="ECO:0000256" key="1">
    <source>
        <dbReference type="SAM" id="MobiDB-lite"/>
    </source>
</evidence>
<feature type="transmembrane region" description="Helical" evidence="2">
    <location>
        <begin position="28"/>
        <end position="46"/>
    </location>
</feature>
<dbReference type="GeneID" id="27710046"/>
<reference evidence="3 4" key="1">
    <citation type="submission" date="2015-01" db="EMBL/GenBank/DDBJ databases">
        <title>The Genome Sequence of Fonsecaea multimorphosa CBS 102226.</title>
        <authorList>
            <consortium name="The Broad Institute Genomics Platform"/>
            <person name="Cuomo C."/>
            <person name="de Hoog S."/>
            <person name="Gorbushina A."/>
            <person name="Stielow B."/>
            <person name="Teixiera M."/>
            <person name="Abouelleil A."/>
            <person name="Chapman S.B."/>
            <person name="Priest M."/>
            <person name="Young S.K."/>
            <person name="Wortman J."/>
            <person name="Nusbaum C."/>
            <person name="Birren B."/>
        </authorList>
    </citation>
    <scope>NUCLEOTIDE SEQUENCE [LARGE SCALE GENOMIC DNA]</scope>
    <source>
        <strain evidence="3 4">CBS 102226</strain>
    </source>
</reference>
<dbReference type="AlphaFoldDB" id="A0A0D2HCN5"/>
<evidence type="ECO:0000313" key="3">
    <source>
        <dbReference type="EMBL" id="KIX99665.1"/>
    </source>
</evidence>
<gene>
    <name evidence="3" type="ORF">Z520_04300</name>
</gene>
<feature type="transmembrane region" description="Helical" evidence="2">
    <location>
        <begin position="52"/>
        <end position="73"/>
    </location>
</feature>
<keyword evidence="2" id="KW-1133">Transmembrane helix</keyword>
<proteinExistence type="predicted"/>
<feature type="region of interest" description="Disordered" evidence="1">
    <location>
        <begin position="119"/>
        <end position="143"/>
    </location>
</feature>
<dbReference type="VEuPathDB" id="FungiDB:Z520_04300"/>
<organism evidence="3 4">
    <name type="scientific">Fonsecaea multimorphosa CBS 102226</name>
    <dbReference type="NCBI Taxonomy" id="1442371"/>
    <lineage>
        <taxon>Eukaryota</taxon>
        <taxon>Fungi</taxon>
        <taxon>Dikarya</taxon>
        <taxon>Ascomycota</taxon>
        <taxon>Pezizomycotina</taxon>
        <taxon>Eurotiomycetes</taxon>
        <taxon>Chaetothyriomycetidae</taxon>
        <taxon>Chaetothyriales</taxon>
        <taxon>Herpotrichiellaceae</taxon>
        <taxon>Fonsecaea</taxon>
    </lineage>
</organism>
<dbReference type="RefSeq" id="XP_016633788.1">
    <property type="nucleotide sequence ID" value="XM_016774808.1"/>
</dbReference>
<keyword evidence="2" id="KW-0812">Transmembrane</keyword>
<feature type="transmembrane region" description="Helical" evidence="2">
    <location>
        <begin position="501"/>
        <end position="521"/>
    </location>
</feature>
<dbReference type="OrthoDB" id="4540793at2759"/>
<accession>A0A0D2HCN5</accession>
<feature type="compositionally biased region" description="Low complexity" evidence="1">
    <location>
        <begin position="240"/>
        <end position="253"/>
    </location>
</feature>